<keyword evidence="3" id="KW-1185">Reference proteome</keyword>
<name>A0ABT7FJW7_9RHOB</name>
<evidence type="ECO:0000313" key="3">
    <source>
        <dbReference type="Proteomes" id="UP001227126"/>
    </source>
</evidence>
<dbReference type="InterPro" id="IPR006427">
    <property type="entry name" value="Portal_HK97"/>
</dbReference>
<reference evidence="2 3" key="1">
    <citation type="submission" date="2023-05" db="EMBL/GenBank/DDBJ databases">
        <title>Sedimentitalea sp. nov. JM2-8.</title>
        <authorList>
            <person name="Huang J."/>
        </authorList>
    </citation>
    <scope>NUCLEOTIDE SEQUENCE [LARGE SCALE GENOMIC DNA]</scope>
    <source>
        <strain evidence="2 3">JM2-8</strain>
    </source>
</reference>
<gene>
    <name evidence="2" type="ORF">QO034_20455</name>
</gene>
<comment type="caution">
    <text evidence="2">The sequence shown here is derived from an EMBL/GenBank/DDBJ whole genome shotgun (WGS) entry which is preliminary data.</text>
</comment>
<feature type="region of interest" description="Disordered" evidence="1">
    <location>
        <begin position="382"/>
        <end position="404"/>
    </location>
</feature>
<organism evidence="2 3">
    <name type="scientific">Sedimentitalea xiamensis</name>
    <dbReference type="NCBI Taxonomy" id="3050037"/>
    <lineage>
        <taxon>Bacteria</taxon>
        <taxon>Pseudomonadati</taxon>
        <taxon>Pseudomonadota</taxon>
        <taxon>Alphaproteobacteria</taxon>
        <taxon>Rhodobacterales</taxon>
        <taxon>Paracoccaceae</taxon>
        <taxon>Sedimentitalea</taxon>
    </lineage>
</organism>
<proteinExistence type="predicted"/>
<dbReference type="NCBIfam" id="TIGR01537">
    <property type="entry name" value="portal_HK97"/>
    <property type="match status" value="1"/>
</dbReference>
<dbReference type="EMBL" id="JASNJE010000038">
    <property type="protein sequence ID" value="MDK3075451.1"/>
    <property type="molecule type" value="Genomic_DNA"/>
</dbReference>
<protein>
    <submittedName>
        <fullName evidence="2">Phage portal protein</fullName>
    </submittedName>
</protein>
<dbReference type="InterPro" id="IPR006944">
    <property type="entry name" value="Phage/GTA_portal"/>
</dbReference>
<sequence>MSILKRLLGVETRNTVTTSDPSLAEFLGPRSGVSGYVDNAQASGLAVAQACITVISQNLAAIPLNVYRRGDDGSRERAQDHPLQRVLHDQFTPSMTAFEAREALISDLLTNGNAYAVIETNGRGQVARLFRVSPAMVSIERINNGRLRYRVADHRGQTKVMIQDEILHLRYRIGPDGVLGVSPIQLAREAFGLALTQQEQARKQAAKAFRAEGALVFPQPIPGDKKSEALDKLAARLESQASTSGVIVLDGGAEWHPQSLSSKDAEFLESRKLSNLDVARVFNVPPTAIGIVDNATYSNVEGETRALVTRCLAPMARRIEQAMNAALLTADGRRRHFIEHDMGALLRGDLGARYDAYRVGREAGFLSVNEIRRLENLPPVPGGETHIQPMNFAPLGAQSQEEGN</sequence>
<accession>A0ABT7FJW7</accession>
<dbReference type="RefSeq" id="WP_284487378.1">
    <property type="nucleotide sequence ID" value="NZ_JASNJE010000038.1"/>
</dbReference>
<evidence type="ECO:0000256" key="1">
    <source>
        <dbReference type="SAM" id="MobiDB-lite"/>
    </source>
</evidence>
<evidence type="ECO:0000313" key="2">
    <source>
        <dbReference type="EMBL" id="MDK3075451.1"/>
    </source>
</evidence>
<dbReference type="Pfam" id="PF04860">
    <property type="entry name" value="Phage_portal"/>
    <property type="match status" value="1"/>
</dbReference>
<dbReference type="Proteomes" id="UP001227126">
    <property type="component" value="Unassembled WGS sequence"/>
</dbReference>
<dbReference type="Gene3D" id="1.20.1270.210">
    <property type="match status" value="1"/>
</dbReference>